<proteinExistence type="predicted"/>
<dbReference type="Proteomes" id="UP000649289">
    <property type="component" value="Unassembled WGS sequence"/>
</dbReference>
<organism evidence="2 3">
    <name type="scientific">Nocardioides hwasunensis</name>
    <dbReference type="NCBI Taxonomy" id="397258"/>
    <lineage>
        <taxon>Bacteria</taxon>
        <taxon>Bacillati</taxon>
        <taxon>Actinomycetota</taxon>
        <taxon>Actinomycetes</taxon>
        <taxon>Propionibacteriales</taxon>
        <taxon>Nocardioidaceae</taxon>
        <taxon>Nocardioides</taxon>
    </lineage>
</organism>
<evidence type="ECO:0000313" key="2">
    <source>
        <dbReference type="EMBL" id="MBD3915229.1"/>
    </source>
</evidence>
<evidence type="ECO:0000313" key="3">
    <source>
        <dbReference type="Proteomes" id="UP000649289"/>
    </source>
</evidence>
<name>A0ABR8MMC5_9ACTN</name>
<protein>
    <submittedName>
        <fullName evidence="2">Glycosyltransferase family 2 protein</fullName>
    </submittedName>
</protein>
<dbReference type="PANTHER" id="PTHR43179:SF7">
    <property type="entry name" value="RHAMNOSYLTRANSFERASE WBBL"/>
    <property type="match status" value="1"/>
</dbReference>
<evidence type="ECO:0000259" key="1">
    <source>
        <dbReference type="Pfam" id="PF00535"/>
    </source>
</evidence>
<reference evidence="2 3" key="1">
    <citation type="submission" date="2020-09" db="EMBL/GenBank/DDBJ databases">
        <title>novel species in genus Nocardioides.</title>
        <authorList>
            <person name="Zhang G."/>
        </authorList>
    </citation>
    <scope>NUCLEOTIDE SEQUENCE [LARGE SCALE GENOMIC DNA]</scope>
    <source>
        <strain evidence="2 3">19197</strain>
    </source>
</reference>
<dbReference type="InterPro" id="IPR029044">
    <property type="entry name" value="Nucleotide-diphossugar_trans"/>
</dbReference>
<dbReference type="Pfam" id="PF00535">
    <property type="entry name" value="Glycos_transf_2"/>
    <property type="match status" value="1"/>
</dbReference>
<dbReference type="SUPFAM" id="SSF53448">
    <property type="entry name" value="Nucleotide-diphospho-sugar transferases"/>
    <property type="match status" value="1"/>
</dbReference>
<keyword evidence="3" id="KW-1185">Reference proteome</keyword>
<dbReference type="EMBL" id="JACXYY010000004">
    <property type="protein sequence ID" value="MBD3915229.1"/>
    <property type="molecule type" value="Genomic_DNA"/>
</dbReference>
<dbReference type="PANTHER" id="PTHR43179">
    <property type="entry name" value="RHAMNOSYLTRANSFERASE WBBL"/>
    <property type="match status" value="1"/>
</dbReference>
<dbReference type="Gene3D" id="3.90.550.10">
    <property type="entry name" value="Spore Coat Polysaccharide Biosynthesis Protein SpsA, Chain A"/>
    <property type="match status" value="1"/>
</dbReference>
<accession>A0ABR8MMC5</accession>
<dbReference type="RefSeq" id="WP_191199548.1">
    <property type="nucleotide sequence ID" value="NZ_BAAAPA010000005.1"/>
</dbReference>
<gene>
    <name evidence="2" type="ORF">IEZ25_11445</name>
</gene>
<dbReference type="InterPro" id="IPR001173">
    <property type="entry name" value="Glyco_trans_2-like"/>
</dbReference>
<feature type="domain" description="Glycosyltransferase 2-like" evidence="1">
    <location>
        <begin position="7"/>
        <end position="132"/>
    </location>
</feature>
<sequence length="310" mass="32960">MTERVAVVVVTYNSADVVPGLVASLDAGLGEVPWDLVVADNASADHTLAVLARTAPDATLLALADNRGYAAGINAAVAAAPPHSAVLVLNPDVRLEPGCVAELLAVMRRTGAGVVVPRLQDATGELIHSMRRTPTVLRGLGDAVLGAVRAGRYPLLGELVTDPGAYALEQDVDWAEGSTQLVDAGCWLACGEWDEGYFLYSEETEFHLRAGDRGFAVRYVPSAAAVHLEGGSATSTRLWPLLVANRWRLYRARHGAVRSAAFWTALLARESSRALLGRETCRLATRVLLRPDLLRGPRGPEWLDAVSAGA</sequence>
<comment type="caution">
    <text evidence="2">The sequence shown here is derived from an EMBL/GenBank/DDBJ whole genome shotgun (WGS) entry which is preliminary data.</text>
</comment>